<dbReference type="HOGENOM" id="CLU_067442_4_1_0"/>
<dbReference type="SUPFAM" id="SSF88697">
    <property type="entry name" value="PUA domain-like"/>
    <property type="match status" value="1"/>
</dbReference>
<organism evidence="13 14">
    <name type="scientific">Pseudothermotoga lettingae (strain ATCC BAA-301 / DSM 14385 / NBRC 107922 / TMO)</name>
    <name type="common">Thermotoga lettingae</name>
    <dbReference type="NCBI Taxonomy" id="416591"/>
    <lineage>
        <taxon>Bacteria</taxon>
        <taxon>Thermotogati</taxon>
        <taxon>Thermotogota</taxon>
        <taxon>Thermotogae</taxon>
        <taxon>Thermotogales</taxon>
        <taxon>Thermotogaceae</taxon>
        <taxon>Pseudothermotoga</taxon>
    </lineage>
</organism>
<dbReference type="PANTHER" id="PTHR30027:SF3">
    <property type="entry name" value="16S RRNA (URACIL(1498)-N(3))-METHYLTRANSFERASE"/>
    <property type="match status" value="1"/>
</dbReference>
<evidence type="ECO:0000313" key="14">
    <source>
        <dbReference type="Proteomes" id="UP000002016"/>
    </source>
</evidence>
<evidence type="ECO:0000313" key="13">
    <source>
        <dbReference type="EMBL" id="ABV32799.1"/>
    </source>
</evidence>
<dbReference type="eggNOG" id="COG1385">
    <property type="taxonomic scope" value="Bacteria"/>
</dbReference>
<protein>
    <recommendedName>
        <fullName evidence="10">Ribosomal RNA small subunit methyltransferase E</fullName>
        <ecNumber evidence="10">2.1.1.193</ecNumber>
    </recommendedName>
</protein>
<comment type="catalytic activity">
    <reaction evidence="9 10">
        <text>uridine(1498) in 16S rRNA + S-adenosyl-L-methionine = N(3)-methyluridine(1498) in 16S rRNA + S-adenosyl-L-homocysteine + H(+)</text>
        <dbReference type="Rhea" id="RHEA:42920"/>
        <dbReference type="Rhea" id="RHEA-COMP:10283"/>
        <dbReference type="Rhea" id="RHEA-COMP:10284"/>
        <dbReference type="ChEBI" id="CHEBI:15378"/>
        <dbReference type="ChEBI" id="CHEBI:57856"/>
        <dbReference type="ChEBI" id="CHEBI:59789"/>
        <dbReference type="ChEBI" id="CHEBI:65315"/>
        <dbReference type="ChEBI" id="CHEBI:74502"/>
        <dbReference type="EC" id="2.1.1.193"/>
    </reaction>
</comment>
<evidence type="ECO:0000256" key="10">
    <source>
        <dbReference type="PIRNR" id="PIRNR015601"/>
    </source>
</evidence>
<dbReference type="InterPro" id="IPR029026">
    <property type="entry name" value="tRNA_m1G_MTases_N"/>
</dbReference>
<dbReference type="SUPFAM" id="SSF75217">
    <property type="entry name" value="alpha/beta knot"/>
    <property type="match status" value="1"/>
</dbReference>
<reference evidence="13 14" key="2">
    <citation type="journal article" date="2009" name="Proc. Natl. Acad. Sci. U.S.A.">
        <title>On the chimeric nature, thermophilic origin, and phylogenetic placement of the Thermotogales.</title>
        <authorList>
            <person name="Zhaxybayeva O."/>
            <person name="Swithers K.S."/>
            <person name="Lapierre P."/>
            <person name="Fournier G.P."/>
            <person name="Bickhart D.M."/>
            <person name="DeBoy R.T."/>
            <person name="Nelson K.E."/>
            <person name="Nesbo C.L."/>
            <person name="Doolittle W.F."/>
            <person name="Gogarten J.P."/>
            <person name="Noll K.M."/>
        </authorList>
    </citation>
    <scope>NUCLEOTIDE SEQUENCE [LARGE SCALE GENOMIC DNA]</scope>
    <source>
        <strain evidence="14">ATCC BAA-301 / DSM 14385 / NBRC 107922 / TMO</strain>
    </source>
</reference>
<feature type="domain" description="Ribosomal RNA small subunit methyltransferase E PUA-like" evidence="12">
    <location>
        <begin position="16"/>
        <end position="58"/>
    </location>
</feature>
<evidence type="ECO:0000256" key="6">
    <source>
        <dbReference type="ARBA" id="ARBA00022679"/>
    </source>
</evidence>
<dbReference type="Pfam" id="PF04452">
    <property type="entry name" value="Methyltrans_RNA"/>
    <property type="match status" value="1"/>
</dbReference>
<dbReference type="PANTHER" id="PTHR30027">
    <property type="entry name" value="RIBOSOMAL RNA SMALL SUBUNIT METHYLTRANSFERASE E"/>
    <property type="match status" value="1"/>
</dbReference>
<evidence type="ECO:0000256" key="4">
    <source>
        <dbReference type="ARBA" id="ARBA00022552"/>
    </source>
</evidence>
<keyword evidence="4 10" id="KW-0698">rRNA processing</keyword>
<dbReference type="InterPro" id="IPR015947">
    <property type="entry name" value="PUA-like_sf"/>
</dbReference>
<evidence type="ECO:0000256" key="3">
    <source>
        <dbReference type="ARBA" id="ARBA00022490"/>
    </source>
</evidence>
<dbReference type="RefSeq" id="WP_012002280.1">
    <property type="nucleotide sequence ID" value="NC_009828.1"/>
</dbReference>
<comment type="subcellular location">
    <subcellularLocation>
        <location evidence="1 10">Cytoplasm</location>
    </subcellularLocation>
</comment>
<dbReference type="STRING" id="416591.Tlet_0229"/>
<dbReference type="Proteomes" id="UP000002016">
    <property type="component" value="Chromosome"/>
</dbReference>
<evidence type="ECO:0000259" key="11">
    <source>
        <dbReference type="Pfam" id="PF04452"/>
    </source>
</evidence>
<keyword evidence="14" id="KW-1185">Reference proteome</keyword>
<dbReference type="InterPro" id="IPR006700">
    <property type="entry name" value="RsmE"/>
</dbReference>
<gene>
    <name evidence="13" type="ordered locus">Tlet_0229</name>
</gene>
<dbReference type="NCBIfam" id="TIGR00046">
    <property type="entry name" value="RsmE family RNA methyltransferase"/>
    <property type="match status" value="1"/>
</dbReference>
<dbReference type="NCBIfam" id="NF008704">
    <property type="entry name" value="PRK11713.6-3"/>
    <property type="match status" value="1"/>
</dbReference>
<dbReference type="GO" id="GO:0070475">
    <property type="term" value="P:rRNA base methylation"/>
    <property type="evidence" value="ECO:0007669"/>
    <property type="project" value="TreeGrafter"/>
</dbReference>
<sequence length="226" mass="25816">MPHIFYGKQTGDFVILDEHESRHLRVIRVSVGQKLFVTDGKGNLYNCELIELGKLESKAVVRNVEQTEINKLSKITLCIASQNWERLRFLLEKAVELGVDELIIYKTKRSKLYIDKEEKIRLIIRDAAKQSVRYLFPELRIFRDMSFLQNESMKTVVLHQSGRAAKIDDFKGSLRIVVGPEGDFESEEINQLSQVGTFLNLGKKILRFETAAILAAGLSSFLNGKI</sequence>
<dbReference type="KEGG" id="tle:Tlet_0229"/>
<dbReference type="OrthoDB" id="9815641at2"/>
<dbReference type="EMBL" id="CP000812">
    <property type="protein sequence ID" value="ABV32799.1"/>
    <property type="molecule type" value="Genomic_DNA"/>
</dbReference>
<dbReference type="GO" id="GO:0070042">
    <property type="term" value="F:rRNA (uridine-N3-)-methyltransferase activity"/>
    <property type="evidence" value="ECO:0007669"/>
    <property type="project" value="TreeGrafter"/>
</dbReference>
<dbReference type="InterPro" id="IPR046886">
    <property type="entry name" value="RsmE_MTase_dom"/>
</dbReference>
<keyword evidence="7 10" id="KW-0949">S-adenosyl-L-methionine</keyword>
<name>A8F3R5_PSELT</name>
<evidence type="ECO:0000256" key="8">
    <source>
        <dbReference type="ARBA" id="ARBA00025699"/>
    </source>
</evidence>
<dbReference type="InterPro" id="IPR029028">
    <property type="entry name" value="Alpha/beta_knot_MTases"/>
</dbReference>
<evidence type="ECO:0000256" key="7">
    <source>
        <dbReference type="ARBA" id="ARBA00022691"/>
    </source>
</evidence>
<dbReference type="Gene3D" id="2.40.240.20">
    <property type="entry name" value="Hypothetical PUA domain-like, domain 1"/>
    <property type="match status" value="1"/>
</dbReference>
<proteinExistence type="inferred from homology"/>
<dbReference type="InterPro" id="IPR046887">
    <property type="entry name" value="RsmE_PUA-like"/>
</dbReference>
<evidence type="ECO:0000256" key="5">
    <source>
        <dbReference type="ARBA" id="ARBA00022603"/>
    </source>
</evidence>
<keyword evidence="5 10" id="KW-0489">Methyltransferase</keyword>
<reference evidence="13 14" key="1">
    <citation type="submission" date="2007-08" db="EMBL/GenBank/DDBJ databases">
        <title>Complete sequence of Thermotoga lettingae TMO.</title>
        <authorList>
            <consortium name="US DOE Joint Genome Institute"/>
            <person name="Copeland A."/>
            <person name="Lucas S."/>
            <person name="Lapidus A."/>
            <person name="Barry K."/>
            <person name="Glavina del Rio T."/>
            <person name="Dalin E."/>
            <person name="Tice H."/>
            <person name="Pitluck S."/>
            <person name="Foster B."/>
            <person name="Bruce D."/>
            <person name="Schmutz J."/>
            <person name="Larimer F."/>
            <person name="Land M."/>
            <person name="Hauser L."/>
            <person name="Kyrpides N."/>
            <person name="Mikhailova N."/>
            <person name="Nelson K."/>
            <person name="Gogarten J.P."/>
            <person name="Noll K."/>
            <person name="Richardson P."/>
        </authorList>
    </citation>
    <scope>NUCLEOTIDE SEQUENCE [LARGE SCALE GENOMIC DNA]</scope>
    <source>
        <strain evidence="14">ATCC BAA-301 / DSM 14385 / NBRC 107922 / TMO</strain>
    </source>
</reference>
<evidence type="ECO:0000256" key="2">
    <source>
        <dbReference type="ARBA" id="ARBA00005528"/>
    </source>
</evidence>
<evidence type="ECO:0000256" key="9">
    <source>
        <dbReference type="ARBA" id="ARBA00047944"/>
    </source>
</evidence>
<dbReference type="AlphaFoldDB" id="A8F3R5"/>
<feature type="domain" description="Ribosomal RNA small subunit methyltransferase E methyltransferase" evidence="11">
    <location>
        <begin position="72"/>
        <end position="218"/>
    </location>
</feature>
<dbReference type="PIRSF" id="PIRSF015601">
    <property type="entry name" value="MTase_slr0722"/>
    <property type="match status" value="1"/>
</dbReference>
<dbReference type="Pfam" id="PF20260">
    <property type="entry name" value="PUA_4"/>
    <property type="match status" value="1"/>
</dbReference>
<dbReference type="GO" id="GO:0005737">
    <property type="term" value="C:cytoplasm"/>
    <property type="evidence" value="ECO:0007669"/>
    <property type="project" value="UniProtKB-SubCell"/>
</dbReference>
<comment type="similarity">
    <text evidence="2 10">Belongs to the RNA methyltransferase RsmE family.</text>
</comment>
<evidence type="ECO:0000256" key="1">
    <source>
        <dbReference type="ARBA" id="ARBA00004496"/>
    </source>
</evidence>
<accession>A8F3R5</accession>
<dbReference type="EC" id="2.1.1.193" evidence="10"/>
<evidence type="ECO:0000259" key="12">
    <source>
        <dbReference type="Pfam" id="PF20260"/>
    </source>
</evidence>
<dbReference type="CDD" id="cd18084">
    <property type="entry name" value="RsmE-like"/>
    <property type="match status" value="1"/>
</dbReference>
<comment type="function">
    <text evidence="8 10">Specifically methylates the N3 position of the uracil ring of uridine 1498 (m3U1498) in 16S rRNA. Acts on the fully assembled 30S ribosomal subunit.</text>
</comment>
<dbReference type="Gene3D" id="3.40.1280.10">
    <property type="match status" value="1"/>
</dbReference>
<keyword evidence="6 10" id="KW-0808">Transferase</keyword>
<keyword evidence="3 10" id="KW-0963">Cytoplasm</keyword>